<evidence type="ECO:0000256" key="3">
    <source>
        <dbReference type="ARBA" id="ARBA00022833"/>
    </source>
</evidence>
<keyword evidence="1" id="KW-0479">Metal-binding</keyword>
<dbReference type="GO" id="GO:0140566">
    <property type="term" value="F:histone reader activity"/>
    <property type="evidence" value="ECO:0007669"/>
    <property type="project" value="InterPro"/>
</dbReference>
<keyword evidence="4" id="KW-0805">Transcription regulation</keyword>
<comment type="caution">
    <text evidence="8">The sequence shown here is derived from an EMBL/GenBank/DDBJ whole genome shotgun (WGS) entry which is preliminary data.</text>
</comment>
<dbReference type="InterPro" id="IPR011011">
    <property type="entry name" value="Znf_FYVE_PHD"/>
</dbReference>
<evidence type="ECO:0000256" key="5">
    <source>
        <dbReference type="ARBA" id="ARBA00023163"/>
    </source>
</evidence>
<keyword evidence="5" id="KW-0804">Transcription</keyword>
<dbReference type="Proteomes" id="UP001064489">
    <property type="component" value="Chromosome 8"/>
</dbReference>
<evidence type="ECO:0000313" key="8">
    <source>
        <dbReference type="EMBL" id="KAI9173989.1"/>
    </source>
</evidence>
<reference evidence="8" key="1">
    <citation type="journal article" date="2022" name="Plant J.">
        <title>Strategies of tolerance reflected in two North American maple genomes.</title>
        <authorList>
            <person name="McEvoy S.L."/>
            <person name="Sezen U.U."/>
            <person name="Trouern-Trend A."/>
            <person name="McMahon S.M."/>
            <person name="Schaberg P.G."/>
            <person name="Yang J."/>
            <person name="Wegrzyn J.L."/>
            <person name="Swenson N.G."/>
        </authorList>
    </citation>
    <scope>NUCLEOTIDE SEQUENCE</scope>
    <source>
        <strain evidence="8">91603</strain>
    </source>
</reference>
<feature type="region of interest" description="Disordered" evidence="6">
    <location>
        <begin position="176"/>
        <end position="195"/>
    </location>
</feature>
<evidence type="ECO:0000313" key="9">
    <source>
        <dbReference type="Proteomes" id="UP001064489"/>
    </source>
</evidence>
<dbReference type="GO" id="GO:0034244">
    <property type="term" value="P:negative regulation of transcription elongation by RNA polymerase II"/>
    <property type="evidence" value="ECO:0007669"/>
    <property type="project" value="InterPro"/>
</dbReference>
<protein>
    <recommendedName>
        <fullName evidence="7">AIPP2-like SPOC-like domain-containing protein</fullName>
    </recommendedName>
</protein>
<feature type="domain" description="AIPP2-like SPOC-like" evidence="7">
    <location>
        <begin position="488"/>
        <end position="624"/>
    </location>
</feature>
<name>A0AAD5NNA2_ACENE</name>
<evidence type="ECO:0000256" key="4">
    <source>
        <dbReference type="ARBA" id="ARBA00023015"/>
    </source>
</evidence>
<evidence type="ECO:0000256" key="6">
    <source>
        <dbReference type="SAM" id="MobiDB-lite"/>
    </source>
</evidence>
<dbReference type="EMBL" id="JAJSOW010000103">
    <property type="protein sequence ID" value="KAI9173989.1"/>
    <property type="molecule type" value="Genomic_DNA"/>
</dbReference>
<sequence length="739" mass="82452">MEGQPSEPHHQDKPCDKCGAVGMKRTIVTCSKCCIAREHVYCMKVYTKIIPRIWVCEECLWRDNIVSPNSDQEDEFLDSRNIAHTAAPSRVSVDSQGQFHHKKPKAFETGKVKFLPYAEAQRLSSGAQGKKYHEINYSRTAMQSKNVTPNLSVPRAKENPSLKHPGNEISRLSLGAQEKESLESNNSRKAKPAKNVIPEFPIPRVKEHPGFRLPVADISRLTSGAQEKEPHESNNSRTAMPAKNVIPNFSLLRVNANPSSQVPSHGGAQIIRMIDQKTATKSEKSKEKYGDKKRPGAAFMPAKEAEISKPRNNEVKTPNTNADYARNEALYGSSTSLCSIAISTEKYGDKKRPRAAFMPAKEVKTPNANANADYERNEALYASSTPMCLIPIKKCGDKKQPGAAFMPAKEAEILKPKTKGVETPNVNAGYKRNEVLYGSSSTQMCSLPISTGQILHAVAGNNCSFEERDLTNILPKLERYLPSLEATWNGEFLFSDSATPGERYGGFVAHPPCKIHYKAFEFAQKFPNDLQVKLLPRCTHWEELFGDRTPDFRDIALYFFPADNTERSKHYYSSLFDFVERKNLVMRSYVAGVELLISTSKQLDVDSQKIIARSSTNHFLWGVFRRAKADEILHKVDEELLPSLVSPMECACDGHADKGVDMDVEMEGGNAMDEVDVPPGYEKISMLKSRITGEKSGVVDGGRSPIAFKLTRSEKPRQKPASDNPLSENHSRKRERGKN</sequence>
<feature type="compositionally biased region" description="Polar residues" evidence="6">
    <location>
        <begin position="139"/>
        <end position="151"/>
    </location>
</feature>
<dbReference type="Gene3D" id="3.30.40.10">
    <property type="entry name" value="Zinc/RING finger domain, C3HC4 (zinc finger)"/>
    <property type="match status" value="1"/>
</dbReference>
<accession>A0AAD5NNA2</accession>
<dbReference type="SUPFAM" id="SSF57903">
    <property type="entry name" value="FYVE/PHD zinc finger"/>
    <property type="match status" value="1"/>
</dbReference>
<feature type="region of interest" description="Disordered" evidence="6">
    <location>
        <begin position="139"/>
        <end position="169"/>
    </location>
</feature>
<dbReference type="InterPro" id="IPR049914">
    <property type="entry name" value="PHD1-3/5-6"/>
</dbReference>
<proteinExistence type="predicted"/>
<dbReference type="InterPro" id="IPR056280">
    <property type="entry name" value="AIPP2-like_SPOC"/>
</dbReference>
<dbReference type="PANTHER" id="PTHR33304">
    <property type="match status" value="1"/>
</dbReference>
<evidence type="ECO:0000259" key="7">
    <source>
        <dbReference type="Pfam" id="PF23121"/>
    </source>
</evidence>
<keyword evidence="3" id="KW-0862">Zinc</keyword>
<organism evidence="8 9">
    <name type="scientific">Acer negundo</name>
    <name type="common">Box elder</name>
    <dbReference type="NCBI Taxonomy" id="4023"/>
    <lineage>
        <taxon>Eukaryota</taxon>
        <taxon>Viridiplantae</taxon>
        <taxon>Streptophyta</taxon>
        <taxon>Embryophyta</taxon>
        <taxon>Tracheophyta</taxon>
        <taxon>Spermatophyta</taxon>
        <taxon>Magnoliopsida</taxon>
        <taxon>eudicotyledons</taxon>
        <taxon>Gunneridae</taxon>
        <taxon>Pentapetalae</taxon>
        <taxon>rosids</taxon>
        <taxon>malvids</taxon>
        <taxon>Sapindales</taxon>
        <taxon>Sapindaceae</taxon>
        <taxon>Hippocastanoideae</taxon>
        <taxon>Acereae</taxon>
        <taxon>Acer</taxon>
    </lineage>
</organism>
<dbReference type="GO" id="GO:0008270">
    <property type="term" value="F:zinc ion binding"/>
    <property type="evidence" value="ECO:0007669"/>
    <property type="project" value="UniProtKB-KW"/>
</dbReference>
<keyword evidence="9" id="KW-1185">Reference proteome</keyword>
<evidence type="ECO:0000256" key="1">
    <source>
        <dbReference type="ARBA" id="ARBA00022723"/>
    </source>
</evidence>
<reference evidence="8" key="2">
    <citation type="submission" date="2023-02" db="EMBL/GenBank/DDBJ databases">
        <authorList>
            <person name="Swenson N.G."/>
            <person name="Wegrzyn J.L."/>
            <person name="Mcevoy S.L."/>
        </authorList>
    </citation>
    <scope>NUCLEOTIDE SEQUENCE</scope>
    <source>
        <strain evidence="8">91603</strain>
        <tissue evidence="8">Leaf</tissue>
    </source>
</reference>
<dbReference type="PANTHER" id="PTHR33304:SF36">
    <property type="entry name" value="GB|AAF26970.1-RELATED"/>
    <property type="match status" value="1"/>
</dbReference>
<evidence type="ECO:0000256" key="2">
    <source>
        <dbReference type="ARBA" id="ARBA00022771"/>
    </source>
</evidence>
<dbReference type="Pfam" id="PF23121">
    <property type="entry name" value="SPOC_AIPP2"/>
    <property type="match status" value="1"/>
</dbReference>
<keyword evidence="2" id="KW-0863">Zinc-finger</keyword>
<dbReference type="AlphaFoldDB" id="A0AAD5NNA2"/>
<gene>
    <name evidence="8" type="ORF">LWI28_009929</name>
</gene>
<dbReference type="InterPro" id="IPR013083">
    <property type="entry name" value="Znf_RING/FYVE/PHD"/>
</dbReference>
<feature type="region of interest" description="Disordered" evidence="6">
    <location>
        <begin position="693"/>
        <end position="739"/>
    </location>
</feature>